<keyword evidence="1" id="KW-1185">Reference proteome</keyword>
<sequence>MRKPLIRSRHGRFYSPSSGARLTTKVLECFYTASEDVFKLLAGKDIVKTSMANTSPSFDLPMTVIMAKFLEVLNIMFNDLNYAFQQLGLNMNMEKTKTMSNVYFIPIPVMIENTTPEVVHE</sequence>
<evidence type="ECO:0000313" key="1">
    <source>
        <dbReference type="Proteomes" id="UP001652740"/>
    </source>
</evidence>
<gene>
    <name evidence="2" type="primary">LOC128200427</name>
</gene>
<name>A0ABM3MF97_GALME</name>
<accession>A0ABM3MF97</accession>
<organism evidence="1 2">
    <name type="scientific">Galleria mellonella</name>
    <name type="common">Greater wax moth</name>
    <dbReference type="NCBI Taxonomy" id="7137"/>
    <lineage>
        <taxon>Eukaryota</taxon>
        <taxon>Metazoa</taxon>
        <taxon>Ecdysozoa</taxon>
        <taxon>Arthropoda</taxon>
        <taxon>Hexapoda</taxon>
        <taxon>Insecta</taxon>
        <taxon>Pterygota</taxon>
        <taxon>Neoptera</taxon>
        <taxon>Endopterygota</taxon>
        <taxon>Lepidoptera</taxon>
        <taxon>Glossata</taxon>
        <taxon>Ditrysia</taxon>
        <taxon>Pyraloidea</taxon>
        <taxon>Pyralidae</taxon>
        <taxon>Galleriinae</taxon>
        <taxon>Galleria</taxon>
    </lineage>
</organism>
<dbReference type="Proteomes" id="UP001652740">
    <property type="component" value="Unplaced"/>
</dbReference>
<dbReference type="GeneID" id="128200427"/>
<protein>
    <submittedName>
        <fullName evidence="2">Uncharacterized protein LOC128200427</fullName>
    </submittedName>
</protein>
<reference evidence="2" key="1">
    <citation type="submission" date="2025-08" db="UniProtKB">
        <authorList>
            <consortium name="RefSeq"/>
        </authorList>
    </citation>
    <scope>IDENTIFICATION</scope>
    <source>
        <tissue evidence="2">Whole larvae</tissue>
    </source>
</reference>
<dbReference type="RefSeq" id="XP_052749790.1">
    <property type="nucleotide sequence ID" value="XM_052893830.1"/>
</dbReference>
<proteinExistence type="predicted"/>
<evidence type="ECO:0000313" key="2">
    <source>
        <dbReference type="RefSeq" id="XP_052749790.1"/>
    </source>
</evidence>